<protein>
    <submittedName>
        <fullName evidence="1">Uncharacterized protein</fullName>
    </submittedName>
</protein>
<evidence type="ECO:0000313" key="1">
    <source>
        <dbReference type="EMBL" id="GAG00975.1"/>
    </source>
</evidence>
<comment type="caution">
    <text evidence="1">The sequence shown here is derived from an EMBL/GenBank/DDBJ whole genome shotgun (WGS) entry which is preliminary data.</text>
</comment>
<dbReference type="EMBL" id="BARS01027771">
    <property type="protein sequence ID" value="GAG00975.1"/>
    <property type="molecule type" value="Genomic_DNA"/>
</dbReference>
<proteinExistence type="predicted"/>
<sequence length="80" mass="8336">MGINISAEIAEWPVGPGGWERFATYMRTLKVTVQLATSADIASKAATVNTGYKVAGLQVMAATTGRTLTATGATSTDTWV</sequence>
<feature type="non-terminal residue" evidence="1">
    <location>
        <position position="80"/>
    </location>
</feature>
<name>X0U609_9ZZZZ</name>
<gene>
    <name evidence="1" type="ORF">S01H1_43590</name>
</gene>
<reference evidence="1" key="1">
    <citation type="journal article" date="2014" name="Front. Microbiol.">
        <title>High frequency of phylogenetically diverse reductive dehalogenase-homologous genes in deep subseafloor sedimentary metagenomes.</title>
        <authorList>
            <person name="Kawai M."/>
            <person name="Futagami T."/>
            <person name="Toyoda A."/>
            <person name="Takaki Y."/>
            <person name="Nishi S."/>
            <person name="Hori S."/>
            <person name="Arai W."/>
            <person name="Tsubouchi T."/>
            <person name="Morono Y."/>
            <person name="Uchiyama I."/>
            <person name="Ito T."/>
            <person name="Fujiyama A."/>
            <person name="Inagaki F."/>
            <person name="Takami H."/>
        </authorList>
    </citation>
    <scope>NUCLEOTIDE SEQUENCE</scope>
    <source>
        <strain evidence="1">Expedition CK06-06</strain>
    </source>
</reference>
<dbReference type="AlphaFoldDB" id="X0U609"/>
<organism evidence="1">
    <name type="scientific">marine sediment metagenome</name>
    <dbReference type="NCBI Taxonomy" id="412755"/>
    <lineage>
        <taxon>unclassified sequences</taxon>
        <taxon>metagenomes</taxon>
        <taxon>ecological metagenomes</taxon>
    </lineage>
</organism>
<accession>X0U609</accession>